<gene>
    <name evidence="1" type="ORF">E6K71_00635</name>
</gene>
<comment type="caution">
    <text evidence="1">The sequence shown here is derived from an EMBL/GenBank/DDBJ whole genome shotgun (WGS) entry which is preliminary data.</text>
</comment>
<proteinExistence type="predicted"/>
<organism evidence="1 2">
    <name type="scientific">Eiseniibacteriota bacterium</name>
    <dbReference type="NCBI Taxonomy" id="2212470"/>
    <lineage>
        <taxon>Bacteria</taxon>
        <taxon>Candidatus Eiseniibacteriota</taxon>
    </lineage>
</organism>
<dbReference type="AlphaFoldDB" id="A0A538SIP5"/>
<dbReference type="NCBIfam" id="NF038399">
    <property type="entry name" value="NH_RiPP_Os17"/>
    <property type="match status" value="1"/>
</dbReference>
<evidence type="ECO:0000313" key="1">
    <source>
        <dbReference type="EMBL" id="TMQ51241.1"/>
    </source>
</evidence>
<sequence length="78" mass="9043">MSQLYVERIIGLLATDEALRRKFTENPSATLKKLIESGMELNWCEQRSLAHLDPEELARFAQKIDARLQKIELERGET</sequence>
<dbReference type="EMBL" id="VBOR01000017">
    <property type="protein sequence ID" value="TMQ51241.1"/>
    <property type="molecule type" value="Genomic_DNA"/>
</dbReference>
<accession>A0A538SIP5</accession>
<dbReference type="Proteomes" id="UP000316292">
    <property type="component" value="Unassembled WGS sequence"/>
</dbReference>
<name>A0A538SIP5_UNCEI</name>
<protein>
    <recommendedName>
        <fullName evidence="3">Extradiol ring-cleavage dioxygenase LigAB LigA subunit domain-containing protein</fullName>
    </recommendedName>
</protein>
<evidence type="ECO:0008006" key="3">
    <source>
        <dbReference type="Google" id="ProtNLM"/>
    </source>
</evidence>
<reference evidence="1 2" key="1">
    <citation type="journal article" date="2019" name="Nat. Microbiol.">
        <title>Mediterranean grassland soil C-N compound turnover is dependent on rainfall and depth, and is mediated by genomically divergent microorganisms.</title>
        <authorList>
            <person name="Diamond S."/>
            <person name="Andeer P.F."/>
            <person name="Li Z."/>
            <person name="Crits-Christoph A."/>
            <person name="Burstein D."/>
            <person name="Anantharaman K."/>
            <person name="Lane K.R."/>
            <person name="Thomas B.C."/>
            <person name="Pan C."/>
            <person name="Northen T.R."/>
            <person name="Banfield J.F."/>
        </authorList>
    </citation>
    <scope>NUCLEOTIDE SEQUENCE [LARGE SCALE GENOMIC DNA]</scope>
    <source>
        <strain evidence="1">WS_1</strain>
    </source>
</reference>
<evidence type="ECO:0000313" key="2">
    <source>
        <dbReference type="Proteomes" id="UP000316292"/>
    </source>
</evidence>